<feature type="transmembrane region" description="Helical" evidence="14">
    <location>
        <begin position="103"/>
        <end position="121"/>
    </location>
</feature>
<evidence type="ECO:0000256" key="13">
    <source>
        <dbReference type="ARBA" id="ARBA00023136"/>
    </source>
</evidence>
<evidence type="ECO:0000256" key="5">
    <source>
        <dbReference type="ARBA" id="ARBA00010617"/>
    </source>
</evidence>
<keyword evidence="12" id="KW-0503">Monooxygenase</keyword>
<keyword evidence="14" id="KW-0812">Transmembrane</keyword>
<keyword evidence="7" id="KW-0479">Metal-binding</keyword>
<dbReference type="Gene3D" id="1.10.630.10">
    <property type="entry name" value="Cytochrome P450"/>
    <property type="match status" value="1"/>
</dbReference>
<keyword evidence="11" id="KW-0408">Iron</keyword>
<evidence type="ECO:0000256" key="14">
    <source>
        <dbReference type="SAM" id="Phobius"/>
    </source>
</evidence>
<evidence type="ECO:0000313" key="15">
    <source>
        <dbReference type="EMBL" id="JAI18148.1"/>
    </source>
</evidence>
<protein>
    <submittedName>
        <fullName evidence="15">Cytochrome p450</fullName>
    </submittedName>
</protein>
<dbReference type="EMBL" id="GCVX01000082">
    <property type="protein sequence ID" value="JAI18148.1"/>
    <property type="molecule type" value="Transcribed_RNA"/>
</dbReference>
<keyword evidence="8" id="KW-0256">Endoplasmic reticulum</keyword>
<dbReference type="PANTHER" id="PTHR24291:SF189">
    <property type="entry name" value="CYTOCHROME P450 4C3-RELATED"/>
    <property type="match status" value="1"/>
</dbReference>
<dbReference type="AlphaFoldDB" id="A0A0K8TV37"/>
<dbReference type="InterPro" id="IPR050196">
    <property type="entry name" value="Cytochrome_P450_Monoox"/>
</dbReference>
<dbReference type="InterPro" id="IPR001128">
    <property type="entry name" value="Cyt_P450"/>
</dbReference>
<comment type="function">
    <text evidence="2">May be involved in the metabolism of insect hormones and in the breakdown of synthetic insecticides.</text>
</comment>
<evidence type="ECO:0000256" key="8">
    <source>
        <dbReference type="ARBA" id="ARBA00022824"/>
    </source>
</evidence>
<evidence type="ECO:0000256" key="4">
    <source>
        <dbReference type="ARBA" id="ARBA00004406"/>
    </source>
</evidence>
<dbReference type="Pfam" id="PF00067">
    <property type="entry name" value="p450"/>
    <property type="match status" value="1"/>
</dbReference>
<dbReference type="PANTHER" id="PTHR24291">
    <property type="entry name" value="CYTOCHROME P450 FAMILY 4"/>
    <property type="match status" value="1"/>
</dbReference>
<evidence type="ECO:0000256" key="11">
    <source>
        <dbReference type="ARBA" id="ARBA00023004"/>
    </source>
</evidence>
<keyword evidence="10" id="KW-0560">Oxidoreductase</keyword>
<keyword evidence="6" id="KW-0349">Heme</keyword>
<comment type="subcellular location">
    <subcellularLocation>
        <location evidence="4">Endoplasmic reticulum membrane</location>
        <topology evidence="4">Peripheral membrane protein</topology>
    </subcellularLocation>
    <subcellularLocation>
        <location evidence="3">Microsome membrane</location>
        <topology evidence="3">Peripheral membrane protein</topology>
    </subcellularLocation>
</comment>
<accession>A0A0K8TV37</accession>
<evidence type="ECO:0000256" key="12">
    <source>
        <dbReference type="ARBA" id="ARBA00023033"/>
    </source>
</evidence>
<evidence type="ECO:0000256" key="1">
    <source>
        <dbReference type="ARBA" id="ARBA00001971"/>
    </source>
</evidence>
<keyword evidence="14" id="KW-1133">Transmembrane helix</keyword>
<evidence type="ECO:0000256" key="2">
    <source>
        <dbReference type="ARBA" id="ARBA00003690"/>
    </source>
</evidence>
<proteinExistence type="inferred from homology"/>
<evidence type="ECO:0000256" key="6">
    <source>
        <dbReference type="ARBA" id="ARBA00022617"/>
    </source>
</evidence>
<dbReference type="GO" id="GO:0020037">
    <property type="term" value="F:heme binding"/>
    <property type="evidence" value="ECO:0007669"/>
    <property type="project" value="InterPro"/>
</dbReference>
<organism evidence="15">
    <name type="scientific">Epiphyas postvittana</name>
    <name type="common">Light brown apple moth</name>
    <dbReference type="NCBI Taxonomy" id="65032"/>
    <lineage>
        <taxon>Eukaryota</taxon>
        <taxon>Metazoa</taxon>
        <taxon>Ecdysozoa</taxon>
        <taxon>Arthropoda</taxon>
        <taxon>Hexapoda</taxon>
        <taxon>Insecta</taxon>
        <taxon>Pterygota</taxon>
        <taxon>Neoptera</taxon>
        <taxon>Endopterygota</taxon>
        <taxon>Lepidoptera</taxon>
        <taxon>Glossata</taxon>
        <taxon>Ditrysia</taxon>
        <taxon>Tortricoidea</taxon>
        <taxon>Tortricidae</taxon>
        <taxon>Tortricinae</taxon>
        <taxon>Epiphyas</taxon>
    </lineage>
</organism>
<dbReference type="GO" id="GO:0005789">
    <property type="term" value="C:endoplasmic reticulum membrane"/>
    <property type="evidence" value="ECO:0007669"/>
    <property type="project" value="UniProtKB-SubCell"/>
</dbReference>
<dbReference type="InterPro" id="IPR036396">
    <property type="entry name" value="Cyt_P450_sf"/>
</dbReference>
<evidence type="ECO:0000256" key="3">
    <source>
        <dbReference type="ARBA" id="ARBA00004174"/>
    </source>
</evidence>
<dbReference type="GO" id="GO:0004497">
    <property type="term" value="F:monooxygenase activity"/>
    <property type="evidence" value="ECO:0007669"/>
    <property type="project" value="UniProtKB-KW"/>
</dbReference>
<reference evidence="15" key="1">
    <citation type="journal article" date="2015" name="PLoS ONE">
        <title>The Peripheral Olfactory Repertoire of the Lightbrown Apple Moth, Epiphyas postvittana.</title>
        <authorList>
            <person name="Corcoran J.A."/>
            <person name="Jordan M.D."/>
            <person name="Thrimawithana A.H."/>
            <person name="Crowhurst R.N."/>
            <person name="Newcomb R.D."/>
        </authorList>
    </citation>
    <scope>NUCLEOTIDE SEQUENCE</scope>
</reference>
<keyword evidence="13 14" id="KW-0472">Membrane</keyword>
<comment type="cofactor">
    <cofactor evidence="1">
        <name>heme</name>
        <dbReference type="ChEBI" id="CHEBI:30413"/>
    </cofactor>
</comment>
<name>A0A0K8TV37_EPIPO</name>
<feature type="non-terminal residue" evidence="15">
    <location>
        <position position="1"/>
    </location>
</feature>
<evidence type="ECO:0000256" key="10">
    <source>
        <dbReference type="ARBA" id="ARBA00023002"/>
    </source>
</evidence>
<sequence>FTEEKMLPLPINFLMNWPVVSSLSRQYLRTGSAKTGSATATYSLLAIHKVHSPSFSIEIRPSFCNVLIRSSPLPANKCALPRRGNVDKLQNGRSYKFIESFKMFWRLLLIVIGLWAVYYRWQRRRIYRVAKELPFCNLSTLPLLGNAHLFAGSGEDRMRTLQKLGRISIENDGLCTLWMANKLYVAVADPVLAEPVLKYCLDKDDTTGQFMRKFMGNGSIFSSVKIWRPRRKVMAPLFSLKNLNCFVGVFATQSEIMVKRMQQEVGNGDFSFWKYINTYTFDSICSKLNVVILLP</sequence>
<evidence type="ECO:0000256" key="9">
    <source>
        <dbReference type="ARBA" id="ARBA00022848"/>
    </source>
</evidence>
<dbReference type="GO" id="GO:0016705">
    <property type="term" value="F:oxidoreductase activity, acting on paired donors, with incorporation or reduction of molecular oxygen"/>
    <property type="evidence" value="ECO:0007669"/>
    <property type="project" value="InterPro"/>
</dbReference>
<comment type="similarity">
    <text evidence="5">Belongs to the cytochrome P450 family.</text>
</comment>
<dbReference type="GO" id="GO:0005506">
    <property type="term" value="F:iron ion binding"/>
    <property type="evidence" value="ECO:0007669"/>
    <property type="project" value="InterPro"/>
</dbReference>
<evidence type="ECO:0000256" key="7">
    <source>
        <dbReference type="ARBA" id="ARBA00022723"/>
    </source>
</evidence>
<keyword evidence="9" id="KW-0492">Microsome</keyword>
<dbReference type="SUPFAM" id="SSF48264">
    <property type="entry name" value="Cytochrome P450"/>
    <property type="match status" value="1"/>
</dbReference>